<protein>
    <submittedName>
        <fullName evidence="4">Molecular chaperone DnaJ</fullName>
    </submittedName>
</protein>
<sequence length="307" mass="32878">MQDPYAELGVKSTATDAEIKKAFRALAKKLHPDINVGDAASQDRFKAISAAYTFLTDKEKKRRFDAGEIDASGAEKPDRSFYKDFSSNGPRHRYEPEGNFDGFGDIFSRAFGGDPRYGARQGANMPMRGGDLRFHLTISFRDAITGAKQQLTPPNGSKLEVSIPAGIKEGQTLRLAGRGQPGINGGPAGDALIEISVAPDVIFTRDGDDILLDLPISIDEAVLGASVEVPTVKGRVKLRIPAGSSSGRVMRIKERGAPSGKGKIGDQLVTLKIVLPDEISESLVSAMEDLRTSGGYGARDGWKGESK</sequence>
<dbReference type="SMART" id="SM00271">
    <property type="entry name" value="DnaJ"/>
    <property type="match status" value="1"/>
</dbReference>
<dbReference type="InterPro" id="IPR002939">
    <property type="entry name" value="DnaJ_C"/>
</dbReference>
<dbReference type="GO" id="GO:0051082">
    <property type="term" value="F:unfolded protein binding"/>
    <property type="evidence" value="ECO:0007669"/>
    <property type="project" value="InterPro"/>
</dbReference>
<evidence type="ECO:0000313" key="5">
    <source>
        <dbReference type="Proteomes" id="UP000070371"/>
    </source>
</evidence>
<dbReference type="EMBL" id="CP014327">
    <property type="protein sequence ID" value="AML53738.1"/>
    <property type="molecule type" value="Genomic_DNA"/>
</dbReference>
<organism evidence="4 5">
    <name type="scientific">Falsihalocynthiibacter arcticus</name>
    <dbReference type="NCBI Taxonomy" id="1579316"/>
    <lineage>
        <taxon>Bacteria</taxon>
        <taxon>Pseudomonadati</taxon>
        <taxon>Pseudomonadota</taxon>
        <taxon>Alphaproteobacteria</taxon>
        <taxon>Rhodobacterales</taxon>
        <taxon>Roseobacteraceae</taxon>
        <taxon>Falsihalocynthiibacter</taxon>
    </lineage>
</organism>
<keyword evidence="1" id="KW-0143">Chaperone</keyword>
<dbReference type="InterPro" id="IPR036869">
    <property type="entry name" value="J_dom_sf"/>
</dbReference>
<dbReference type="SUPFAM" id="SSF46565">
    <property type="entry name" value="Chaperone J-domain"/>
    <property type="match status" value="1"/>
</dbReference>
<dbReference type="STRING" id="1579316.RC74_17975"/>
<proteinExistence type="predicted"/>
<dbReference type="GO" id="GO:0042026">
    <property type="term" value="P:protein refolding"/>
    <property type="evidence" value="ECO:0007669"/>
    <property type="project" value="TreeGrafter"/>
</dbReference>
<feature type="region of interest" description="Disordered" evidence="2">
    <location>
        <begin position="69"/>
        <end position="97"/>
    </location>
</feature>
<evidence type="ECO:0000256" key="1">
    <source>
        <dbReference type="ARBA" id="ARBA00023186"/>
    </source>
</evidence>
<gene>
    <name evidence="4" type="ORF">RC74_17975</name>
</gene>
<accession>A0A126V5Y6</accession>
<feature type="compositionally biased region" description="Basic and acidic residues" evidence="2">
    <location>
        <begin position="73"/>
        <end position="82"/>
    </location>
</feature>
<dbReference type="CDD" id="cd06257">
    <property type="entry name" value="DnaJ"/>
    <property type="match status" value="1"/>
</dbReference>
<name>A0A126V5Y6_9RHOB</name>
<dbReference type="PANTHER" id="PTHR43096:SF52">
    <property type="entry name" value="DNAJ HOMOLOG 1, MITOCHONDRIAL-RELATED"/>
    <property type="match status" value="1"/>
</dbReference>
<dbReference type="FunFam" id="2.60.260.20:FF:000013">
    <property type="entry name" value="DnaJ subfamily B member 11"/>
    <property type="match status" value="1"/>
</dbReference>
<dbReference type="PROSITE" id="PS50076">
    <property type="entry name" value="DNAJ_2"/>
    <property type="match status" value="1"/>
</dbReference>
<keyword evidence="5" id="KW-1185">Reference proteome</keyword>
<dbReference type="PRINTS" id="PR00625">
    <property type="entry name" value="JDOMAIN"/>
</dbReference>
<evidence type="ECO:0000256" key="2">
    <source>
        <dbReference type="SAM" id="MobiDB-lite"/>
    </source>
</evidence>
<dbReference type="Gene3D" id="2.60.260.20">
    <property type="entry name" value="Urease metallochaperone UreE, N-terminal domain"/>
    <property type="match status" value="2"/>
</dbReference>
<dbReference type="OrthoDB" id="9779889at2"/>
<dbReference type="Proteomes" id="UP000070371">
    <property type="component" value="Chromosome"/>
</dbReference>
<dbReference type="InterPro" id="IPR001623">
    <property type="entry name" value="DnaJ_domain"/>
</dbReference>
<evidence type="ECO:0000313" key="4">
    <source>
        <dbReference type="EMBL" id="AML53738.1"/>
    </source>
</evidence>
<feature type="domain" description="J" evidence="3">
    <location>
        <begin position="3"/>
        <end position="68"/>
    </location>
</feature>
<reference evidence="4 5" key="1">
    <citation type="submission" date="2016-02" db="EMBL/GenBank/DDBJ databases">
        <title>Complete genome sequence of Halocynthiibacter arcticus PAMC 20958t from arctic marine sediment.</title>
        <authorList>
            <person name="Lee Y.M."/>
            <person name="Baek K."/>
            <person name="Lee H.K."/>
            <person name="Shin S.C."/>
        </authorList>
    </citation>
    <scope>NUCLEOTIDE SEQUENCE [LARGE SCALE GENOMIC DNA]</scope>
    <source>
        <strain evidence="4">PAMC 20958</strain>
    </source>
</reference>
<dbReference type="InterPro" id="IPR008971">
    <property type="entry name" value="HSP40/DnaJ_pept-bd"/>
</dbReference>
<dbReference type="Pfam" id="PF01556">
    <property type="entry name" value="DnaJ_C"/>
    <property type="match status" value="1"/>
</dbReference>
<dbReference type="AlphaFoldDB" id="A0A126V5Y6"/>
<dbReference type="Gene3D" id="1.10.287.110">
    <property type="entry name" value="DnaJ domain"/>
    <property type="match status" value="1"/>
</dbReference>
<dbReference type="PANTHER" id="PTHR43096">
    <property type="entry name" value="DNAJ HOMOLOG 1, MITOCHONDRIAL-RELATED"/>
    <property type="match status" value="1"/>
</dbReference>
<dbReference type="CDD" id="cd10747">
    <property type="entry name" value="DnaJ_C"/>
    <property type="match status" value="1"/>
</dbReference>
<evidence type="ECO:0000259" key="3">
    <source>
        <dbReference type="PROSITE" id="PS50076"/>
    </source>
</evidence>
<dbReference type="SUPFAM" id="SSF49493">
    <property type="entry name" value="HSP40/DnaJ peptide-binding domain"/>
    <property type="match status" value="2"/>
</dbReference>
<dbReference type="KEGG" id="hat:RC74_17975"/>
<dbReference type="GO" id="GO:0005737">
    <property type="term" value="C:cytoplasm"/>
    <property type="evidence" value="ECO:0007669"/>
    <property type="project" value="TreeGrafter"/>
</dbReference>
<dbReference type="Pfam" id="PF00226">
    <property type="entry name" value="DnaJ"/>
    <property type="match status" value="1"/>
</dbReference>